<dbReference type="EMBL" id="JQDR03003903">
    <property type="protein sequence ID" value="KAA0202282.1"/>
    <property type="molecule type" value="Genomic_DNA"/>
</dbReference>
<feature type="non-terminal residue" evidence="4">
    <location>
        <position position="277"/>
    </location>
</feature>
<dbReference type="Gene3D" id="2.70.170.10">
    <property type="entry name" value="Neurotransmitter-gated ion-channel ligand-binding domain"/>
    <property type="match status" value="1"/>
</dbReference>
<feature type="domain" description="Neurotransmitter-gated ion-channel ligand-binding" evidence="3">
    <location>
        <begin position="55"/>
        <end position="150"/>
    </location>
</feature>
<dbReference type="SMART" id="SM00192">
    <property type="entry name" value="LDLa"/>
    <property type="match status" value="1"/>
</dbReference>
<dbReference type="Pfam" id="PF02931">
    <property type="entry name" value="Neur_chan_LBD"/>
    <property type="match status" value="1"/>
</dbReference>
<comment type="caution">
    <text evidence="4">The sequence shown here is derived from an EMBL/GenBank/DDBJ whole genome shotgun (WGS) entry which is preliminary data.</text>
</comment>
<dbReference type="InterPro" id="IPR036734">
    <property type="entry name" value="Neur_chan_lig-bd_sf"/>
</dbReference>
<evidence type="ECO:0000259" key="3">
    <source>
        <dbReference type="Pfam" id="PF02931"/>
    </source>
</evidence>
<gene>
    <name evidence="4" type="ORF">HAZT_HAZT004939</name>
</gene>
<dbReference type="PROSITE" id="PS01209">
    <property type="entry name" value="LDLRA_1"/>
    <property type="match status" value="1"/>
</dbReference>
<feature type="disulfide bond" evidence="2">
    <location>
        <begin position="34"/>
        <end position="49"/>
    </location>
</feature>
<dbReference type="GO" id="GO:0005230">
    <property type="term" value="F:extracellular ligand-gated monoatomic ion channel activity"/>
    <property type="evidence" value="ECO:0007669"/>
    <property type="project" value="InterPro"/>
</dbReference>
<dbReference type="GO" id="GO:0016020">
    <property type="term" value="C:membrane"/>
    <property type="evidence" value="ECO:0007669"/>
    <property type="project" value="InterPro"/>
</dbReference>
<proteinExistence type="predicted"/>
<dbReference type="InterPro" id="IPR006202">
    <property type="entry name" value="Neur_chan_lig-bd"/>
</dbReference>
<dbReference type="AlphaFoldDB" id="A0A6A0H9A4"/>
<dbReference type="Gene3D" id="1.20.58.390">
    <property type="entry name" value="Neurotransmitter-gated ion-channel transmembrane domain"/>
    <property type="match status" value="1"/>
</dbReference>
<feature type="disulfide bond" evidence="2">
    <location>
        <begin position="22"/>
        <end position="40"/>
    </location>
</feature>
<dbReference type="PROSITE" id="PS50068">
    <property type="entry name" value="LDLRA_2"/>
    <property type="match status" value="1"/>
</dbReference>
<dbReference type="SUPFAM" id="SSF57424">
    <property type="entry name" value="LDL receptor-like module"/>
    <property type="match status" value="1"/>
</dbReference>
<evidence type="ECO:0000256" key="1">
    <source>
        <dbReference type="ARBA" id="ARBA00023157"/>
    </source>
</evidence>
<reference evidence="4" key="1">
    <citation type="submission" date="2014-08" db="EMBL/GenBank/DDBJ databases">
        <authorList>
            <person name="Murali S."/>
            <person name="Richards S."/>
            <person name="Bandaranaike D."/>
            <person name="Bellair M."/>
            <person name="Blankenburg K."/>
            <person name="Chao H."/>
            <person name="Dinh H."/>
            <person name="Doddapaneni H."/>
            <person name="Dugan-Rocha S."/>
            <person name="Elkadiri S."/>
            <person name="Gnanaolivu R."/>
            <person name="Hughes D."/>
            <person name="Lee S."/>
            <person name="Li M."/>
            <person name="Ming W."/>
            <person name="Munidasa M."/>
            <person name="Muniz J."/>
            <person name="Nguyen L."/>
            <person name="Osuji N."/>
            <person name="Pu L.-L."/>
            <person name="Puazo M."/>
            <person name="Skinner E."/>
            <person name="Qu C."/>
            <person name="Quiroz J."/>
            <person name="Raj R."/>
            <person name="Weissenberger G."/>
            <person name="Xin Y."/>
            <person name="Zou X."/>
            <person name="Han Y."/>
            <person name="Worley K."/>
            <person name="Muzny D."/>
            <person name="Gibbs R."/>
        </authorList>
    </citation>
    <scope>NUCLEOTIDE SEQUENCE</scope>
    <source>
        <strain evidence="4">HAZT.00-mixed</strain>
        <tissue evidence="4">Whole organism</tissue>
    </source>
</reference>
<dbReference type="SUPFAM" id="SSF63712">
    <property type="entry name" value="Nicotinic receptor ligand binding domain-like"/>
    <property type="match status" value="1"/>
</dbReference>
<dbReference type="InterPro" id="IPR036055">
    <property type="entry name" value="LDL_receptor-like_sf"/>
</dbReference>
<keyword evidence="1 2" id="KW-1015">Disulfide bond</keyword>
<protein>
    <recommendedName>
        <fullName evidence="3">Neurotransmitter-gated ion-channel ligand-binding domain-containing protein</fullName>
    </recommendedName>
</protein>
<feature type="disulfide bond" evidence="2">
    <location>
        <begin position="15"/>
        <end position="27"/>
    </location>
</feature>
<evidence type="ECO:0000256" key="2">
    <source>
        <dbReference type="PROSITE-ProRule" id="PRU00124"/>
    </source>
</evidence>
<reference evidence="4" key="2">
    <citation type="journal article" date="2018" name="Environ. Sci. Technol.">
        <title>The Toxicogenome of Hyalella azteca: A Model for Sediment Ecotoxicology and Evolutionary Toxicology.</title>
        <authorList>
            <person name="Poynton H.C."/>
            <person name="Hasenbein S."/>
            <person name="Benoit J.B."/>
            <person name="Sepulveda M.S."/>
            <person name="Poelchau M.F."/>
            <person name="Hughes D.S.T."/>
            <person name="Murali S.C."/>
            <person name="Chen S."/>
            <person name="Glastad K.M."/>
            <person name="Goodisman M.A.D."/>
            <person name="Werren J.H."/>
            <person name="Vineis J.H."/>
            <person name="Bowen J.L."/>
            <person name="Friedrich M."/>
            <person name="Jones J."/>
            <person name="Robertson H.M."/>
            <person name="Feyereisen R."/>
            <person name="Mechler-Hickson A."/>
            <person name="Mathers N."/>
            <person name="Lee C.E."/>
            <person name="Colbourne J.K."/>
            <person name="Biales A."/>
            <person name="Johnston J.S."/>
            <person name="Wellborn G.A."/>
            <person name="Rosendale A.J."/>
            <person name="Cridge A.G."/>
            <person name="Munoz-Torres M.C."/>
            <person name="Bain P.A."/>
            <person name="Manny A.R."/>
            <person name="Major K.M."/>
            <person name="Lambert F.N."/>
            <person name="Vulpe C.D."/>
            <person name="Tuck P."/>
            <person name="Blalock B.J."/>
            <person name="Lin Y.Y."/>
            <person name="Smith M.E."/>
            <person name="Ochoa-Acuna H."/>
            <person name="Chen M.M."/>
            <person name="Childers C.P."/>
            <person name="Qu J."/>
            <person name="Dugan S."/>
            <person name="Lee S.L."/>
            <person name="Chao H."/>
            <person name="Dinh H."/>
            <person name="Han Y."/>
            <person name="Doddapaneni H."/>
            <person name="Worley K.C."/>
            <person name="Muzny D.M."/>
            <person name="Gibbs R.A."/>
            <person name="Richards S."/>
        </authorList>
    </citation>
    <scope>NUCLEOTIDE SEQUENCE</scope>
    <source>
        <strain evidence="4">HAZT.00-mixed</strain>
        <tissue evidence="4">Whole organism</tissue>
    </source>
</reference>
<dbReference type="InterPro" id="IPR023415">
    <property type="entry name" value="LDLR_class-A_CS"/>
</dbReference>
<organism evidence="4">
    <name type="scientific">Hyalella azteca</name>
    <name type="common">Amphipod</name>
    <dbReference type="NCBI Taxonomy" id="294128"/>
    <lineage>
        <taxon>Eukaryota</taxon>
        <taxon>Metazoa</taxon>
        <taxon>Ecdysozoa</taxon>
        <taxon>Arthropoda</taxon>
        <taxon>Crustacea</taxon>
        <taxon>Multicrustacea</taxon>
        <taxon>Malacostraca</taxon>
        <taxon>Eumalacostraca</taxon>
        <taxon>Peracarida</taxon>
        <taxon>Amphipoda</taxon>
        <taxon>Senticaudata</taxon>
        <taxon>Talitrida</taxon>
        <taxon>Talitroidea</taxon>
        <taxon>Hyalellidae</taxon>
        <taxon>Hyalella</taxon>
    </lineage>
</organism>
<dbReference type="Proteomes" id="UP000711488">
    <property type="component" value="Unassembled WGS sequence"/>
</dbReference>
<dbReference type="CDD" id="cd00112">
    <property type="entry name" value="LDLa"/>
    <property type="match status" value="1"/>
</dbReference>
<dbReference type="Pfam" id="PF00057">
    <property type="entry name" value="Ldl_recept_a"/>
    <property type="match status" value="1"/>
</dbReference>
<accession>A0A6A0H9A4</accession>
<dbReference type="InterPro" id="IPR038050">
    <property type="entry name" value="Neuro_actylchol_rec"/>
</dbReference>
<evidence type="ECO:0000313" key="4">
    <source>
        <dbReference type="EMBL" id="KAA0202282.1"/>
    </source>
</evidence>
<dbReference type="InterPro" id="IPR002172">
    <property type="entry name" value="LDrepeatLR_classA_rpt"/>
</dbReference>
<reference evidence="4" key="3">
    <citation type="submission" date="2019-06" db="EMBL/GenBank/DDBJ databases">
        <authorList>
            <person name="Poynton C."/>
            <person name="Hasenbein S."/>
            <person name="Benoit J.B."/>
            <person name="Sepulveda M.S."/>
            <person name="Poelchau M.F."/>
            <person name="Murali S.C."/>
            <person name="Chen S."/>
            <person name="Glastad K.M."/>
            <person name="Werren J.H."/>
            <person name="Vineis J.H."/>
            <person name="Bowen J.L."/>
            <person name="Friedrich M."/>
            <person name="Jones J."/>
            <person name="Robertson H.M."/>
            <person name="Feyereisen R."/>
            <person name="Mechler-Hickson A."/>
            <person name="Mathers N."/>
            <person name="Lee C.E."/>
            <person name="Colbourne J.K."/>
            <person name="Biales A."/>
            <person name="Johnston J.S."/>
            <person name="Wellborn G.A."/>
            <person name="Rosendale A.J."/>
            <person name="Cridge A.G."/>
            <person name="Munoz-Torres M.C."/>
            <person name="Bain P.A."/>
            <person name="Manny A.R."/>
            <person name="Major K.M."/>
            <person name="Lambert F.N."/>
            <person name="Vulpe C.D."/>
            <person name="Tuck P."/>
            <person name="Blalock B.J."/>
            <person name="Lin Y.-Y."/>
            <person name="Smith M.E."/>
            <person name="Ochoa-Acuna H."/>
            <person name="Chen M.-J.M."/>
            <person name="Childers C.P."/>
            <person name="Qu J."/>
            <person name="Dugan S."/>
            <person name="Lee S.L."/>
            <person name="Chao H."/>
            <person name="Dinh H."/>
            <person name="Han Y."/>
            <person name="Doddapaneni H."/>
            <person name="Worley K.C."/>
            <person name="Muzny D.M."/>
            <person name="Gibbs R.A."/>
            <person name="Richards S."/>
        </authorList>
    </citation>
    <scope>NUCLEOTIDE SEQUENCE</scope>
    <source>
        <strain evidence="4">HAZT.00-mixed</strain>
        <tissue evidence="4">Whole organism</tissue>
    </source>
</reference>
<name>A0A6A0H9A4_HYAAZ</name>
<sequence>MFRQHDNVLITLTSCESSMFTCDSGDCIAANDLCDGIAQCQDQSDENNCAILHVPQTYNSRSPPQNEASLIINFNIEILQVLEIDDDHHWLQLDLVVTLTWKDGRLKFMNLHKDSDNNFLSDDEVAQIWTPKFQFSPVQDGDSTLIDKQVQIVAAGKALSTDYNRHREDSIYPGASGEVVLSQYFRSVMGRVGLFSHVVMQLSRLSGVPLVTVMLPSCQLVAIVYSTLFVRSSLLQVRLPVSLSALLVLVTLFRQAVYELPRTPYIKIMDAWFLSVT</sequence>
<dbReference type="Gene3D" id="4.10.400.10">
    <property type="entry name" value="Low-density Lipoprotein Receptor"/>
    <property type="match status" value="1"/>
</dbReference>